<evidence type="ECO:0000256" key="2">
    <source>
        <dbReference type="ARBA" id="ARBA00022448"/>
    </source>
</evidence>
<evidence type="ECO:0000256" key="6">
    <source>
        <dbReference type="ARBA" id="ARBA00023136"/>
    </source>
</evidence>
<feature type="transmembrane region" description="Helical" evidence="7">
    <location>
        <begin position="32"/>
        <end position="59"/>
    </location>
</feature>
<keyword evidence="6 7" id="KW-0472">Membrane</keyword>
<organism evidence="10 11">
    <name type="scientific">Kineosporia babensis</name>
    <dbReference type="NCBI Taxonomy" id="499548"/>
    <lineage>
        <taxon>Bacteria</taxon>
        <taxon>Bacillati</taxon>
        <taxon>Actinomycetota</taxon>
        <taxon>Actinomycetes</taxon>
        <taxon>Kineosporiales</taxon>
        <taxon>Kineosporiaceae</taxon>
        <taxon>Kineosporia</taxon>
    </lineage>
</organism>
<dbReference type="InterPro" id="IPR051393">
    <property type="entry name" value="ABC_transporter_permease"/>
</dbReference>
<evidence type="ECO:0000256" key="7">
    <source>
        <dbReference type="RuleBase" id="RU363032"/>
    </source>
</evidence>
<dbReference type="PANTHER" id="PTHR30193">
    <property type="entry name" value="ABC TRANSPORTER PERMEASE PROTEIN"/>
    <property type="match status" value="1"/>
</dbReference>
<dbReference type="SUPFAM" id="SSF161098">
    <property type="entry name" value="MetI-like"/>
    <property type="match status" value="1"/>
</dbReference>
<evidence type="ECO:0000256" key="4">
    <source>
        <dbReference type="ARBA" id="ARBA00022692"/>
    </source>
</evidence>
<evidence type="ECO:0000313" key="11">
    <source>
        <dbReference type="Proteomes" id="UP001138997"/>
    </source>
</evidence>
<comment type="similarity">
    <text evidence="7">Belongs to the binding-protein-dependent transport system permease family.</text>
</comment>
<comment type="caution">
    <text evidence="10">The sequence shown here is derived from an EMBL/GenBank/DDBJ whole genome shotgun (WGS) entry which is preliminary data.</text>
</comment>
<keyword evidence="5 7" id="KW-1133">Transmembrane helix</keyword>
<dbReference type="EMBL" id="JAJOMB010000023">
    <property type="protein sequence ID" value="MCD5315638.1"/>
    <property type="molecule type" value="Genomic_DNA"/>
</dbReference>
<feature type="transmembrane region" description="Helical" evidence="7">
    <location>
        <begin position="186"/>
        <end position="209"/>
    </location>
</feature>
<accession>A0A9X1NK54</accession>
<feature type="transmembrane region" description="Helical" evidence="7">
    <location>
        <begin position="230"/>
        <end position="252"/>
    </location>
</feature>
<dbReference type="GO" id="GO:0005886">
    <property type="term" value="C:plasma membrane"/>
    <property type="evidence" value="ECO:0007669"/>
    <property type="project" value="UniProtKB-SubCell"/>
</dbReference>
<feature type="domain" description="ABC transmembrane type-1" evidence="9">
    <location>
        <begin position="96"/>
        <end position="307"/>
    </location>
</feature>
<feature type="region of interest" description="Disordered" evidence="8">
    <location>
        <begin position="1"/>
        <end position="23"/>
    </location>
</feature>
<dbReference type="PROSITE" id="PS50928">
    <property type="entry name" value="ABC_TM1"/>
    <property type="match status" value="1"/>
</dbReference>
<proteinExistence type="inferred from homology"/>
<dbReference type="PANTHER" id="PTHR30193:SF37">
    <property type="entry name" value="INNER MEMBRANE ABC TRANSPORTER PERMEASE PROTEIN YCJO"/>
    <property type="match status" value="1"/>
</dbReference>
<keyword evidence="4 7" id="KW-0812">Transmembrane</keyword>
<name>A0A9X1NK54_9ACTN</name>
<dbReference type="CDD" id="cd06261">
    <property type="entry name" value="TM_PBP2"/>
    <property type="match status" value="1"/>
</dbReference>
<protein>
    <submittedName>
        <fullName evidence="10">Sugar ABC transporter permease</fullName>
    </submittedName>
</protein>
<dbReference type="AlphaFoldDB" id="A0A9X1NK54"/>
<evidence type="ECO:0000256" key="3">
    <source>
        <dbReference type="ARBA" id="ARBA00022475"/>
    </source>
</evidence>
<dbReference type="Proteomes" id="UP001138997">
    <property type="component" value="Unassembled WGS sequence"/>
</dbReference>
<dbReference type="GO" id="GO:0055085">
    <property type="term" value="P:transmembrane transport"/>
    <property type="evidence" value="ECO:0007669"/>
    <property type="project" value="InterPro"/>
</dbReference>
<dbReference type="RefSeq" id="WP_231448455.1">
    <property type="nucleotide sequence ID" value="NZ_JAJOMB010000023.1"/>
</dbReference>
<comment type="subcellular location">
    <subcellularLocation>
        <location evidence="1 7">Cell membrane</location>
        <topology evidence="1 7">Multi-pass membrane protein</topology>
    </subcellularLocation>
</comment>
<evidence type="ECO:0000313" key="10">
    <source>
        <dbReference type="EMBL" id="MCD5315638.1"/>
    </source>
</evidence>
<keyword evidence="11" id="KW-1185">Reference proteome</keyword>
<dbReference type="Pfam" id="PF00528">
    <property type="entry name" value="BPD_transp_1"/>
    <property type="match status" value="1"/>
</dbReference>
<evidence type="ECO:0000256" key="1">
    <source>
        <dbReference type="ARBA" id="ARBA00004651"/>
    </source>
</evidence>
<dbReference type="InterPro" id="IPR035906">
    <property type="entry name" value="MetI-like_sf"/>
</dbReference>
<reference evidence="10" key="1">
    <citation type="submission" date="2021-11" db="EMBL/GenBank/DDBJ databases">
        <title>Streptomyces corallinus and Kineosporia corallina sp. nov., two new coral-derived marine actinobacteria.</title>
        <authorList>
            <person name="Buangrab K."/>
            <person name="Sutthacheep M."/>
            <person name="Yeemin T."/>
            <person name="Harunari E."/>
            <person name="Igarashi Y."/>
            <person name="Sripreechasak P."/>
            <person name="Kanchanasin P."/>
            <person name="Tanasupawat S."/>
            <person name="Phongsopitanun W."/>
        </authorList>
    </citation>
    <scope>NUCLEOTIDE SEQUENCE</scope>
    <source>
        <strain evidence="10">JCM 31032</strain>
    </source>
</reference>
<dbReference type="InterPro" id="IPR000515">
    <property type="entry name" value="MetI-like"/>
</dbReference>
<feature type="transmembrane region" description="Helical" evidence="7">
    <location>
        <begin position="291"/>
        <end position="311"/>
    </location>
</feature>
<evidence type="ECO:0000256" key="8">
    <source>
        <dbReference type="SAM" id="MobiDB-lite"/>
    </source>
</evidence>
<evidence type="ECO:0000256" key="5">
    <source>
        <dbReference type="ARBA" id="ARBA00022989"/>
    </source>
</evidence>
<sequence length="314" mass="34350">MTVTTKHAPAAVNPAAGGSPNRKPAWRRKQAIAAWVLALPFSLLFLAFMVGPLIASLLISMTDMRARDLRNPLAVAFVGPGNFLDLFGDEKFLIAIRNTLYFAGVGMPLTVAVALLIALALNNGINRFRTVFRVGFYTPVVTSIIAIGIVWKYILEPDGLLNHALGTIGISGPDWLHDTSTAMPSLIVMAMWRNMGTLMIIFLAGLQGLPQDVFEAARVDGANAWQRFRLLTLPLLRPAILLGCVMISVYYFQFFEEAFVMTGGGPLDSTKSITYFTYDQFGFGNYGYASAASYVLAIAIGLVTLVQFRLLREK</sequence>
<dbReference type="Gene3D" id="1.10.3720.10">
    <property type="entry name" value="MetI-like"/>
    <property type="match status" value="1"/>
</dbReference>
<keyword evidence="2 7" id="KW-0813">Transport</keyword>
<evidence type="ECO:0000259" key="9">
    <source>
        <dbReference type="PROSITE" id="PS50928"/>
    </source>
</evidence>
<gene>
    <name evidence="10" type="ORF">LR394_32550</name>
</gene>
<feature type="transmembrane region" description="Helical" evidence="7">
    <location>
        <begin position="134"/>
        <end position="154"/>
    </location>
</feature>
<feature type="transmembrane region" description="Helical" evidence="7">
    <location>
        <begin position="100"/>
        <end position="122"/>
    </location>
</feature>
<keyword evidence="3" id="KW-1003">Cell membrane</keyword>